<dbReference type="EMBL" id="JRPN01000003">
    <property type="protein sequence ID" value="KGT80770.1"/>
    <property type="molecule type" value="Genomic_DNA"/>
</dbReference>
<sequence length="182" mass="19408">MRRGAAIAAVAIALGVSGIGAYRLAPAPAPAAESADWREIAWPFPRDGWPAGRAFRCDGACEGTELYVRAKRGFCNCDRGVADDDEVDRVADVDLISLRFAAVAPGEEVGLGEMRGRARRYDLDTADGVRHAAIGIAVSRRCDLFVAAAQGHREAGVVQRAALAFLERPEMKLWATAALDGQ</sequence>
<dbReference type="STRING" id="375.BKD09_RS09240"/>
<proteinExistence type="predicted"/>
<name>A0A0A3Y295_BRAJP</name>
<comment type="caution">
    <text evidence="1">The sequence shown here is derived from an EMBL/GenBank/DDBJ whole genome shotgun (WGS) entry which is preliminary data.</text>
</comment>
<dbReference type="RefSeq" id="WP_052435509.1">
    <property type="nucleotide sequence ID" value="NZ_JRPN01000003.1"/>
</dbReference>
<gene>
    <name evidence="1" type="ORF">MA20_04925</name>
</gene>
<accession>A0A0A3Y295</accession>
<organism evidence="1 2">
    <name type="scientific">Bradyrhizobium japonicum</name>
    <dbReference type="NCBI Taxonomy" id="375"/>
    <lineage>
        <taxon>Bacteria</taxon>
        <taxon>Pseudomonadati</taxon>
        <taxon>Pseudomonadota</taxon>
        <taxon>Alphaproteobacteria</taxon>
        <taxon>Hyphomicrobiales</taxon>
        <taxon>Nitrobacteraceae</taxon>
        <taxon>Bradyrhizobium</taxon>
    </lineage>
</organism>
<dbReference type="Proteomes" id="UP000030377">
    <property type="component" value="Unassembled WGS sequence"/>
</dbReference>
<evidence type="ECO:0000313" key="2">
    <source>
        <dbReference type="Proteomes" id="UP000030377"/>
    </source>
</evidence>
<protein>
    <submittedName>
        <fullName evidence="1">Uncharacterized protein</fullName>
    </submittedName>
</protein>
<evidence type="ECO:0000313" key="1">
    <source>
        <dbReference type="EMBL" id="KGT80770.1"/>
    </source>
</evidence>
<reference evidence="1 2" key="1">
    <citation type="submission" date="2014-09" db="EMBL/GenBank/DDBJ databases">
        <title>Draft genome of Bradyrhizobium japonicum Is-34.</title>
        <authorList>
            <person name="Tsurumaru H."/>
            <person name="Yamakawa T."/>
            <person name="Hashimoto S."/>
            <person name="Okizaki K."/>
            <person name="Kanesaki Y."/>
            <person name="Yoshikawa H."/>
            <person name="Yajima S."/>
        </authorList>
    </citation>
    <scope>NUCLEOTIDE SEQUENCE [LARGE SCALE GENOMIC DNA]</scope>
    <source>
        <strain evidence="1 2">Is-34</strain>
    </source>
</reference>
<dbReference type="AlphaFoldDB" id="A0A0A3Y295"/>